<dbReference type="PROSITE" id="PS51158">
    <property type="entry name" value="ALPHA_KINASE"/>
    <property type="match status" value="1"/>
</dbReference>
<evidence type="ECO:0000313" key="7">
    <source>
        <dbReference type="EMBL" id="KAJ6245683.1"/>
    </source>
</evidence>
<feature type="domain" description="Alpha-type protein kinase" evidence="6">
    <location>
        <begin position="885"/>
        <end position="1124"/>
    </location>
</feature>
<keyword evidence="2" id="KW-0808">Transferase</keyword>
<feature type="compositionally biased region" description="Low complexity" evidence="5">
    <location>
        <begin position="446"/>
        <end position="468"/>
    </location>
</feature>
<sequence>MTDTLNEIEKQKTITSDLEAQTSSLRKILQKKMENYQNLQVSVNKLRLLCSKSNYHERIVQQYSDKCTEMNRCVDSIDQQCQTLTTSLKDLNKGSQTTAKVLKTFELLSSFFQGMDETLKKEYNEQERISLKRDRLSQNSFQELKDHSVHEIRQHQNAMVKEKQKYIEQIQKIEKKTKKQKKALKRQIEENRKSNDEQQMFLDNLILQMQRQKENLNRGFAKKKRQLKKEKKKLEQISVNKVDQIIKSYQSNVKEITNKTNQIKEEEKIKTLKILQDRKNEKTLNQNVKKLLKNQINETKKIYQSIVNNYNNLKNNKREINGNINKTQNILKQTEIQHKTLVQRIENSNKFEKKALQFERDLILTRRLLFTSSSLNVDKKKKIIARINDRNDKIKKCWLMFLDKEDKITNSELQNSLQLKSNLNKNKNKNSNSNDGNTDGDDNGDDNGNGNDDNQKSNQKSKSQNQNKLEFQKTKNTKDFLIQTLEGHVLSGTNGELKSREFLEIDQLKLHMPIRDFNEDEFKMEDELGNEKEAKGSKSQSSNTKKLLTEAPSLSIIIILPIDLNQFYFETCKQLILNFFERIENLELINQIQIFTSNGIFENVEENGNNQSSVNKIIANEKMENNINFENGIFKKIDDINLIKNWFEKLRNSNQKKENYNFPYFGIDNFLNNNQHLTNSPNSGMVILHFVDPNTINNQIIAQNSNSMNKINSIFFNWYQKTNIKYIAIVENKKKNELIIEQLNELWNLTTNNKLKENENKNENQKENEDGNEKGGENEEEGKEKGKEKGKGKGDEDEKKSRKITASENKQEKIVFTIDELPASDKQRKWLFNIIIKENQKMKKANLHISPLIKFPRIGLHKIWETEREATLFCVKKRKDDLVRLFNLISSGQEDKILDREEMMDFKIKLKMTKKPFRIKNKIKYYFVKFSGLRNQNKAKVQYVTKLFKDENLNDVDKLLKIVYSQFYIQAFANEFNNRMMKGNSNNDENNENNKNENNKDDNIFKIDFHPCHLLCIYDSNRKKIQYSLIEPYYLNHNPEKYQQTEKSKIVHAFKHFVFQLTGKRILITGLKLRSNKFSRPTVHSNNKAFDTIYNKDNGIAELTNFNSLHMCNEYCKKMNLSTLKRI</sequence>
<feature type="compositionally biased region" description="Basic and acidic residues" evidence="5">
    <location>
        <begin position="756"/>
        <end position="800"/>
    </location>
</feature>
<organism evidence="7 8">
    <name type="scientific">Anaeramoeba flamelloides</name>
    <dbReference type="NCBI Taxonomy" id="1746091"/>
    <lineage>
        <taxon>Eukaryota</taxon>
        <taxon>Metamonada</taxon>
        <taxon>Anaeramoebidae</taxon>
        <taxon>Anaeramoeba</taxon>
    </lineage>
</organism>
<dbReference type="Proteomes" id="UP001150062">
    <property type="component" value="Unassembled WGS sequence"/>
</dbReference>
<feature type="region of interest" description="Disordered" evidence="5">
    <location>
        <begin position="423"/>
        <end position="473"/>
    </location>
</feature>
<dbReference type="GO" id="GO:0016301">
    <property type="term" value="F:kinase activity"/>
    <property type="evidence" value="ECO:0007669"/>
    <property type="project" value="UniProtKB-KW"/>
</dbReference>
<evidence type="ECO:0000256" key="3">
    <source>
        <dbReference type="ARBA" id="ARBA00022777"/>
    </source>
</evidence>
<keyword evidence="3 7" id="KW-0418">Kinase</keyword>
<feature type="region of interest" description="Disordered" evidence="5">
    <location>
        <begin position="756"/>
        <end position="806"/>
    </location>
</feature>
<dbReference type="SMART" id="SM00811">
    <property type="entry name" value="Alpha_kinase"/>
    <property type="match status" value="1"/>
</dbReference>
<evidence type="ECO:0000256" key="5">
    <source>
        <dbReference type="SAM" id="MobiDB-lite"/>
    </source>
</evidence>
<name>A0ABQ8YMA4_9EUKA</name>
<evidence type="ECO:0000256" key="1">
    <source>
        <dbReference type="ARBA" id="ARBA00022527"/>
    </source>
</evidence>
<proteinExistence type="predicted"/>
<feature type="coiled-coil region" evidence="4">
    <location>
        <begin position="296"/>
        <end position="337"/>
    </location>
</feature>
<keyword evidence="8" id="KW-1185">Reference proteome</keyword>
<feature type="coiled-coil region" evidence="4">
    <location>
        <begin position="156"/>
        <end position="266"/>
    </location>
</feature>
<dbReference type="InterPro" id="IPR004166">
    <property type="entry name" value="a-kinase_dom"/>
</dbReference>
<dbReference type="InterPro" id="IPR011009">
    <property type="entry name" value="Kinase-like_dom_sf"/>
</dbReference>
<dbReference type="EMBL" id="JAOAOG010000143">
    <property type="protein sequence ID" value="KAJ6245683.1"/>
    <property type="molecule type" value="Genomic_DNA"/>
</dbReference>
<dbReference type="SUPFAM" id="SSF56112">
    <property type="entry name" value="Protein kinase-like (PK-like)"/>
    <property type="match status" value="1"/>
</dbReference>
<accession>A0ABQ8YMA4</accession>
<comment type="caution">
    <text evidence="7">The sequence shown here is derived from an EMBL/GenBank/DDBJ whole genome shotgun (WGS) entry which is preliminary data.</text>
</comment>
<reference evidence="7" key="1">
    <citation type="submission" date="2022-08" db="EMBL/GenBank/DDBJ databases">
        <title>Novel sulfate-reducing endosymbionts in the free-living metamonad Anaeramoeba.</title>
        <authorList>
            <person name="Jerlstrom-Hultqvist J."/>
            <person name="Cepicka I."/>
            <person name="Gallot-Lavallee L."/>
            <person name="Salas-Leiva D."/>
            <person name="Curtis B.A."/>
            <person name="Zahonova K."/>
            <person name="Pipaliya S."/>
            <person name="Dacks J."/>
            <person name="Roger A.J."/>
        </authorList>
    </citation>
    <scope>NUCLEOTIDE SEQUENCE</scope>
    <source>
        <strain evidence="7">Schooner1</strain>
    </source>
</reference>
<gene>
    <name evidence="7" type="ORF">M0813_20103</name>
</gene>
<keyword evidence="1" id="KW-0723">Serine/threonine-protein kinase</keyword>
<evidence type="ECO:0000313" key="8">
    <source>
        <dbReference type="Proteomes" id="UP001150062"/>
    </source>
</evidence>
<evidence type="ECO:0000256" key="4">
    <source>
        <dbReference type="SAM" id="Coils"/>
    </source>
</evidence>
<dbReference type="Pfam" id="PF02816">
    <property type="entry name" value="Alpha_kinase"/>
    <property type="match status" value="1"/>
</dbReference>
<evidence type="ECO:0000256" key="2">
    <source>
        <dbReference type="ARBA" id="ARBA00022679"/>
    </source>
</evidence>
<keyword evidence="4" id="KW-0175">Coiled coil</keyword>
<protein>
    <submittedName>
        <fullName evidence="7">Alpha-protein kinase vwka</fullName>
    </submittedName>
</protein>
<feature type="compositionally biased region" description="Low complexity" evidence="5">
    <location>
        <begin position="423"/>
        <end position="437"/>
    </location>
</feature>
<dbReference type="Gene3D" id="3.20.200.10">
    <property type="entry name" value="MHCK/EF2 kinase"/>
    <property type="match status" value="1"/>
</dbReference>
<evidence type="ECO:0000259" key="6">
    <source>
        <dbReference type="PROSITE" id="PS51158"/>
    </source>
</evidence>